<dbReference type="OMA" id="IYHLGMK"/>
<keyword evidence="1" id="KW-0812">Transmembrane</keyword>
<keyword evidence="1" id="KW-1133">Transmembrane helix</keyword>
<dbReference type="Proteomes" id="UP000187013">
    <property type="component" value="Unassembled WGS sequence"/>
</dbReference>
<dbReference type="EMBL" id="BDGX01000026">
    <property type="protein sequence ID" value="GAV50594.1"/>
    <property type="molecule type" value="Genomic_DNA"/>
</dbReference>
<keyword evidence="1" id="KW-0472">Membrane</keyword>
<evidence type="ECO:0000313" key="3">
    <source>
        <dbReference type="Proteomes" id="UP000187013"/>
    </source>
</evidence>
<feature type="transmembrane region" description="Helical" evidence="1">
    <location>
        <begin position="34"/>
        <end position="51"/>
    </location>
</feature>
<dbReference type="SUPFAM" id="SSF54637">
    <property type="entry name" value="Thioesterase/thiol ester dehydrase-isomerase"/>
    <property type="match status" value="1"/>
</dbReference>
<dbReference type="InterPro" id="IPR052061">
    <property type="entry name" value="PTE-AB_protein"/>
</dbReference>
<accession>A0A1Q3A4F0</accession>
<sequence>MFRRLATNTFKRCYTYSKGPASFTVRPKPKQRKWVPWTIFGTSFITGLLITQHMTLTDFLAFWKYDKLPQGSPEVDNYKLELTQRCENLSVVKQLKQTGFTEVFPNRREEDLLVAHTLDTPGGIAISPRFYYNPLTKETVGIYHLGMKLTGYPFIVHGGILATVLEDLMREAVKIIRAKPGEKTKELALSYKMPTFANQFVIVRTTKVEEFGKNTKLHAQIMDQTGNTTLISGKGTFST</sequence>
<dbReference type="AlphaFoldDB" id="A0A1Q3A4F0"/>
<evidence type="ECO:0000256" key="1">
    <source>
        <dbReference type="SAM" id="Phobius"/>
    </source>
</evidence>
<dbReference type="PANTHER" id="PTHR47260">
    <property type="entry name" value="UPF0644 PROTEIN PB2B4.06"/>
    <property type="match status" value="1"/>
</dbReference>
<comment type="caution">
    <text evidence="2">The sequence shown here is derived from an EMBL/GenBank/DDBJ whole genome shotgun (WGS) entry which is preliminary data.</text>
</comment>
<dbReference type="InterPro" id="IPR029069">
    <property type="entry name" value="HotDog_dom_sf"/>
</dbReference>
<reference evidence="2 3" key="1">
    <citation type="submission" date="2016-08" db="EMBL/GenBank/DDBJ databases">
        <title>Draft genome sequence of allopolyploid Zygosaccharomyces rouxii.</title>
        <authorList>
            <person name="Watanabe J."/>
            <person name="Uehara K."/>
            <person name="Mogi Y."/>
            <person name="Tsukioka Y."/>
        </authorList>
    </citation>
    <scope>NUCLEOTIDE SEQUENCE [LARGE SCALE GENOMIC DNA]</scope>
    <source>
        <strain evidence="2 3">NBRC 110957</strain>
    </source>
</reference>
<dbReference type="Gene3D" id="3.10.129.10">
    <property type="entry name" value="Hotdog Thioesterase"/>
    <property type="match status" value="1"/>
</dbReference>
<organism evidence="2 3">
    <name type="scientific">Zygosaccharomyces rouxii</name>
    <dbReference type="NCBI Taxonomy" id="4956"/>
    <lineage>
        <taxon>Eukaryota</taxon>
        <taxon>Fungi</taxon>
        <taxon>Dikarya</taxon>
        <taxon>Ascomycota</taxon>
        <taxon>Saccharomycotina</taxon>
        <taxon>Saccharomycetes</taxon>
        <taxon>Saccharomycetales</taxon>
        <taxon>Saccharomycetaceae</taxon>
        <taxon>Zygosaccharomyces</taxon>
    </lineage>
</organism>
<dbReference type="OrthoDB" id="506431at2759"/>
<dbReference type="PANTHER" id="PTHR47260:SF1">
    <property type="entry name" value="UPF0644 PROTEIN PB2B4.06"/>
    <property type="match status" value="1"/>
</dbReference>
<name>A0A1Q3A4F0_ZYGRO</name>
<evidence type="ECO:0008006" key="4">
    <source>
        <dbReference type="Google" id="ProtNLM"/>
    </source>
</evidence>
<evidence type="ECO:0000313" key="2">
    <source>
        <dbReference type="EMBL" id="GAV50594.1"/>
    </source>
</evidence>
<protein>
    <recommendedName>
        <fullName evidence="4">Thioesterase domain-containing protein</fullName>
    </recommendedName>
</protein>
<dbReference type="eggNOG" id="KOG4781">
    <property type="taxonomic scope" value="Eukaryota"/>
</dbReference>
<gene>
    <name evidence="2" type="ORF">ZYGR_0Z00170</name>
</gene>
<dbReference type="CDD" id="cd03440">
    <property type="entry name" value="hot_dog"/>
    <property type="match status" value="1"/>
</dbReference>
<proteinExistence type="predicted"/>